<reference evidence="3" key="3">
    <citation type="submission" date="2022-06" db="UniProtKB">
        <authorList>
            <consortium name="EnsemblMetazoa"/>
        </authorList>
    </citation>
    <scope>IDENTIFICATION</scope>
</reference>
<evidence type="ECO:0000313" key="4">
    <source>
        <dbReference type="Proteomes" id="UP000070412"/>
    </source>
</evidence>
<dbReference type="AlphaFoldDB" id="A0A834R5H1"/>
<proteinExistence type="predicted"/>
<reference evidence="2" key="2">
    <citation type="submission" date="2020-01" db="EMBL/GenBank/DDBJ databases">
        <authorList>
            <person name="Korhonen P.K.K."/>
            <person name="Guangxu M.G."/>
            <person name="Wang T.W."/>
            <person name="Stroehlein A.J.S."/>
            <person name="Young N.D."/>
            <person name="Ang C.-S.A."/>
            <person name="Fernando D.W.F."/>
            <person name="Lu H.L."/>
            <person name="Taylor S.T."/>
            <person name="Ehtesham M.E.M."/>
            <person name="Najaraj S.H.N."/>
            <person name="Harsha G.H.G."/>
            <person name="Madugundu A.M."/>
            <person name="Renuse S.R."/>
            <person name="Holt D.H."/>
            <person name="Pandey A.P."/>
            <person name="Papenfuss A.P."/>
            <person name="Gasser R.B.G."/>
            <person name="Fischer K.F."/>
        </authorList>
    </citation>
    <scope>NUCLEOTIDE SEQUENCE</scope>
    <source>
        <strain evidence="2">SSS_KF_BRIS2020</strain>
    </source>
</reference>
<feature type="region of interest" description="Disordered" evidence="1">
    <location>
        <begin position="130"/>
        <end position="177"/>
    </location>
</feature>
<evidence type="ECO:0000313" key="2">
    <source>
        <dbReference type="EMBL" id="KAF7487748.1"/>
    </source>
</evidence>
<keyword evidence="4" id="KW-1185">Reference proteome</keyword>
<dbReference type="EMBL" id="WVUK01000066">
    <property type="protein sequence ID" value="KAF7487748.1"/>
    <property type="molecule type" value="Genomic_DNA"/>
</dbReference>
<evidence type="ECO:0000256" key="1">
    <source>
        <dbReference type="SAM" id="MobiDB-lite"/>
    </source>
</evidence>
<name>A0A834R5H1_SARSC</name>
<evidence type="ECO:0000313" key="3">
    <source>
        <dbReference type="EnsemblMetazoa" id="KAF7487748.1"/>
    </source>
</evidence>
<feature type="compositionally biased region" description="Low complexity" evidence="1">
    <location>
        <begin position="147"/>
        <end position="170"/>
    </location>
</feature>
<dbReference type="EnsemblMetazoa" id="SSS_1640s_mrna">
    <property type="protein sequence ID" value="KAF7487748.1"/>
    <property type="gene ID" value="SSS_1640"/>
</dbReference>
<organism evidence="2">
    <name type="scientific">Sarcoptes scabiei</name>
    <name type="common">Itch mite</name>
    <name type="synonym">Acarus scabiei</name>
    <dbReference type="NCBI Taxonomy" id="52283"/>
    <lineage>
        <taxon>Eukaryota</taxon>
        <taxon>Metazoa</taxon>
        <taxon>Ecdysozoa</taxon>
        <taxon>Arthropoda</taxon>
        <taxon>Chelicerata</taxon>
        <taxon>Arachnida</taxon>
        <taxon>Acari</taxon>
        <taxon>Acariformes</taxon>
        <taxon>Sarcoptiformes</taxon>
        <taxon>Astigmata</taxon>
        <taxon>Psoroptidia</taxon>
        <taxon>Sarcoptoidea</taxon>
        <taxon>Sarcoptidae</taxon>
        <taxon>Sarcoptinae</taxon>
        <taxon>Sarcoptes</taxon>
    </lineage>
</organism>
<gene>
    <name evidence="2" type="ORF">SSS_1640</name>
</gene>
<protein>
    <submittedName>
        <fullName evidence="2 3">Uncharacterized protein</fullName>
    </submittedName>
</protein>
<accession>A0A834R5H1</accession>
<dbReference type="Proteomes" id="UP000070412">
    <property type="component" value="Unassembled WGS sequence"/>
</dbReference>
<sequence>MFHPTTDETNEVDECCSFIGKLNIGNNENAAFSLSNTYGNNNNRNYHPSRNVSEIQNDHSTLNSYLFYHSGVSNSSSSKFFDNYNQSTMTIGHHYHYNTRNHYPYHDHYHDDSPLLPRLEFPSSQFDRLLRGHHHSPESGSTSPRAQRLGPSSRESSSLLSSQNGSNSPSWKNGCKK</sequence>
<reference evidence="4" key="1">
    <citation type="journal article" date="2020" name="PLoS Negl. Trop. Dis.">
        <title>High-quality nuclear genome for Sarcoptes scabiei-A critical resource for a neglected parasite.</title>
        <authorList>
            <person name="Korhonen P.K."/>
            <person name="Gasser R.B."/>
            <person name="Ma G."/>
            <person name="Wang T."/>
            <person name="Stroehlein A.J."/>
            <person name="Young N.D."/>
            <person name="Ang C.S."/>
            <person name="Fernando D.D."/>
            <person name="Lu H.C."/>
            <person name="Taylor S."/>
            <person name="Reynolds S.L."/>
            <person name="Mofiz E."/>
            <person name="Najaraj S.H."/>
            <person name="Gowda H."/>
            <person name="Madugundu A."/>
            <person name="Renuse S."/>
            <person name="Holt D."/>
            <person name="Pandey A."/>
            <person name="Papenfuss A.T."/>
            <person name="Fischer K."/>
        </authorList>
    </citation>
    <scope>NUCLEOTIDE SEQUENCE [LARGE SCALE GENOMIC DNA]</scope>
</reference>